<protein>
    <submittedName>
        <fullName evidence="9">Lysosome-associated membrane glycoprotein 5</fullName>
    </submittedName>
</protein>
<organism evidence="8 9">
    <name type="scientific">Strongyloides venezuelensis</name>
    <name type="common">Threadworm</name>
    <dbReference type="NCBI Taxonomy" id="75913"/>
    <lineage>
        <taxon>Eukaryota</taxon>
        <taxon>Metazoa</taxon>
        <taxon>Ecdysozoa</taxon>
        <taxon>Nematoda</taxon>
        <taxon>Chromadorea</taxon>
        <taxon>Rhabditida</taxon>
        <taxon>Tylenchina</taxon>
        <taxon>Panagrolaimomorpha</taxon>
        <taxon>Strongyloidoidea</taxon>
        <taxon>Strongyloididae</taxon>
        <taxon>Strongyloides</taxon>
    </lineage>
</organism>
<keyword evidence="4 6" id="KW-0472">Membrane</keyword>
<evidence type="ECO:0000256" key="1">
    <source>
        <dbReference type="ARBA" id="ARBA00022692"/>
    </source>
</evidence>
<evidence type="ECO:0000313" key="9">
    <source>
        <dbReference type="WBParaSite" id="SVE_1741900.1"/>
    </source>
</evidence>
<evidence type="ECO:0000256" key="2">
    <source>
        <dbReference type="ARBA" id="ARBA00022729"/>
    </source>
</evidence>
<dbReference type="AlphaFoldDB" id="A0A0K0FY93"/>
<evidence type="ECO:0000256" key="7">
    <source>
        <dbReference type="SAM" id="SignalP"/>
    </source>
</evidence>
<sequence>MSFFLTTIIFAFVIFKNLNGAGSSTPVWSYADNNIECLKFKASATLTLAYFQEGNQKKSYASIPLSPNAVVNEHNSSCGVIRNVNFFNIISQVISLTYPATYPGWGISFYFTNDSSLFKLSDNSFGLYQIQINANFSSMPNIFINPILKTHVYMSYLDDNNDNNLINSIYAHTDHSYFCPSSQVYELIGPKEDILEASITLKNFRVQAFTDIHVTDDNDHFSVSNKDKVKNIFSSSTSSFQTRETCPSNQDETDLVSIIAGSILVALIITNLIFYLVYRCRLNNEALMIVNDNSHFTDKVYDKKMNDFNSLDDSFASNKD</sequence>
<dbReference type="PANTHER" id="PTHR11506">
    <property type="entry name" value="LYSOSOME-ASSOCIATED MEMBRANE GLYCOPROTEIN"/>
    <property type="match status" value="1"/>
</dbReference>
<evidence type="ECO:0000256" key="4">
    <source>
        <dbReference type="ARBA" id="ARBA00023136"/>
    </source>
</evidence>
<accession>A0A0K0FY93</accession>
<feature type="transmembrane region" description="Helical" evidence="6">
    <location>
        <begin position="255"/>
        <end position="278"/>
    </location>
</feature>
<keyword evidence="1 6" id="KW-0812">Transmembrane</keyword>
<reference evidence="9" key="2">
    <citation type="submission" date="2015-08" db="UniProtKB">
        <authorList>
            <consortium name="WormBaseParasite"/>
        </authorList>
    </citation>
    <scope>IDENTIFICATION</scope>
</reference>
<dbReference type="GO" id="GO:0031902">
    <property type="term" value="C:late endosome membrane"/>
    <property type="evidence" value="ECO:0007669"/>
    <property type="project" value="TreeGrafter"/>
</dbReference>
<name>A0A0K0FY93_STRVS</name>
<keyword evidence="8" id="KW-1185">Reference proteome</keyword>
<keyword evidence="3 6" id="KW-1133">Transmembrane helix</keyword>
<dbReference type="STRING" id="75913.A0A0K0FY93"/>
<feature type="chain" id="PRO_5005330555" evidence="7">
    <location>
        <begin position="24"/>
        <end position="320"/>
    </location>
</feature>
<dbReference type="GO" id="GO:0005765">
    <property type="term" value="C:lysosomal membrane"/>
    <property type="evidence" value="ECO:0007669"/>
    <property type="project" value="TreeGrafter"/>
</dbReference>
<dbReference type="PANTHER" id="PTHR11506:SF42">
    <property type="entry name" value="LYSOSOME-ASSOCIATED MEMBRANE GLYCOPROTEIN 5"/>
    <property type="match status" value="1"/>
</dbReference>
<keyword evidence="5" id="KW-0325">Glycoprotein</keyword>
<proteinExistence type="predicted"/>
<dbReference type="GO" id="GO:0005886">
    <property type="term" value="C:plasma membrane"/>
    <property type="evidence" value="ECO:0007669"/>
    <property type="project" value="TreeGrafter"/>
</dbReference>
<evidence type="ECO:0000313" key="8">
    <source>
        <dbReference type="Proteomes" id="UP000035680"/>
    </source>
</evidence>
<dbReference type="Gene3D" id="2.40.160.110">
    <property type="match status" value="1"/>
</dbReference>
<evidence type="ECO:0000256" key="6">
    <source>
        <dbReference type="SAM" id="Phobius"/>
    </source>
</evidence>
<feature type="signal peptide" evidence="7">
    <location>
        <begin position="1"/>
        <end position="23"/>
    </location>
</feature>
<evidence type="ECO:0000256" key="3">
    <source>
        <dbReference type="ARBA" id="ARBA00022989"/>
    </source>
</evidence>
<keyword evidence="2 7" id="KW-0732">Signal</keyword>
<dbReference type="Proteomes" id="UP000035680">
    <property type="component" value="Unassembled WGS sequence"/>
</dbReference>
<dbReference type="WBParaSite" id="SVE_1741900.1">
    <property type="protein sequence ID" value="SVE_1741900.1"/>
    <property type="gene ID" value="SVE_1741900"/>
</dbReference>
<dbReference type="GO" id="GO:0072594">
    <property type="term" value="P:establishment of protein localization to organelle"/>
    <property type="evidence" value="ECO:0007669"/>
    <property type="project" value="TreeGrafter"/>
</dbReference>
<dbReference type="InterPro" id="IPR002000">
    <property type="entry name" value="Lysosome-assoc_membr_glycop"/>
</dbReference>
<reference evidence="8" key="1">
    <citation type="submission" date="2014-07" db="EMBL/GenBank/DDBJ databases">
        <authorList>
            <person name="Martin A.A"/>
            <person name="De Silva N."/>
        </authorList>
    </citation>
    <scope>NUCLEOTIDE SEQUENCE</scope>
</reference>
<evidence type="ECO:0000256" key="5">
    <source>
        <dbReference type="ARBA" id="ARBA00023180"/>
    </source>
</evidence>